<feature type="compositionally biased region" description="Basic and acidic residues" evidence="11">
    <location>
        <begin position="736"/>
        <end position="758"/>
    </location>
</feature>
<dbReference type="SMART" id="SM00875">
    <property type="entry name" value="BACK"/>
    <property type="match status" value="1"/>
</dbReference>
<dbReference type="Gene3D" id="3.30.710.10">
    <property type="entry name" value="Potassium Channel Kv1.1, Chain A"/>
    <property type="match status" value="1"/>
</dbReference>
<accession>A0AA36CC33</accession>
<comment type="pathway">
    <text evidence="2">Protein modification; protein ubiquitination.</text>
</comment>
<dbReference type="PANTHER" id="PTHR24412:SF451">
    <property type="entry name" value="KELCH-LIKE PROTEIN 20"/>
    <property type="match status" value="1"/>
</dbReference>
<evidence type="ECO:0000256" key="2">
    <source>
        <dbReference type="ARBA" id="ARBA00004906"/>
    </source>
</evidence>
<evidence type="ECO:0000256" key="5">
    <source>
        <dbReference type="ARBA" id="ARBA00022490"/>
    </source>
</evidence>
<dbReference type="GO" id="GO:1990904">
    <property type="term" value="C:ribonucleoprotein complex"/>
    <property type="evidence" value="ECO:0007669"/>
    <property type="project" value="UniProtKB-KW"/>
</dbReference>
<dbReference type="SUPFAM" id="SSF117281">
    <property type="entry name" value="Kelch motif"/>
    <property type="match status" value="1"/>
</dbReference>
<evidence type="ECO:0000256" key="10">
    <source>
        <dbReference type="ARBA" id="ARBA00023274"/>
    </source>
</evidence>
<feature type="domain" description="BTB" evidence="12">
    <location>
        <begin position="60"/>
        <end position="127"/>
    </location>
</feature>
<evidence type="ECO:0000256" key="9">
    <source>
        <dbReference type="ARBA" id="ARBA00023203"/>
    </source>
</evidence>
<feature type="compositionally biased region" description="Polar residues" evidence="11">
    <location>
        <begin position="12"/>
        <end position="27"/>
    </location>
</feature>
<feature type="region of interest" description="Disordered" evidence="11">
    <location>
        <begin position="724"/>
        <end position="780"/>
    </location>
</feature>
<keyword evidence="5" id="KW-0963">Cytoplasm</keyword>
<feature type="region of interest" description="Disordered" evidence="11">
    <location>
        <begin position="601"/>
        <end position="622"/>
    </location>
</feature>
<comment type="caution">
    <text evidence="13">The sequence shown here is derived from an EMBL/GenBank/DDBJ whole genome shotgun (WGS) entry which is preliminary data.</text>
</comment>
<evidence type="ECO:0000259" key="12">
    <source>
        <dbReference type="PROSITE" id="PS50097"/>
    </source>
</evidence>
<protein>
    <recommendedName>
        <fullName evidence="12">BTB domain-containing protein</fullName>
    </recommendedName>
</protein>
<keyword evidence="6" id="KW-0677">Repeat</keyword>
<dbReference type="Pfam" id="PF07707">
    <property type="entry name" value="BACK"/>
    <property type="match status" value="1"/>
</dbReference>
<keyword evidence="14" id="KW-1185">Reference proteome</keyword>
<dbReference type="GO" id="GO:0002181">
    <property type="term" value="P:cytoplasmic translation"/>
    <property type="evidence" value="ECO:0007669"/>
    <property type="project" value="UniProtKB-ARBA"/>
</dbReference>
<dbReference type="Proteomes" id="UP001177023">
    <property type="component" value="Unassembled WGS sequence"/>
</dbReference>
<dbReference type="InterPro" id="IPR006652">
    <property type="entry name" value="Kelch_1"/>
</dbReference>
<dbReference type="InterPro" id="IPR015915">
    <property type="entry name" value="Kelch-typ_b-propeller"/>
</dbReference>
<feature type="non-terminal residue" evidence="13">
    <location>
        <position position="1"/>
    </location>
</feature>
<evidence type="ECO:0000313" key="14">
    <source>
        <dbReference type="Proteomes" id="UP001177023"/>
    </source>
</evidence>
<evidence type="ECO:0000256" key="3">
    <source>
        <dbReference type="ARBA" id="ARBA00007278"/>
    </source>
</evidence>
<evidence type="ECO:0000256" key="1">
    <source>
        <dbReference type="ARBA" id="ARBA00004496"/>
    </source>
</evidence>
<dbReference type="Pfam" id="PF24681">
    <property type="entry name" value="Kelch_KLHDC2_KLHL20_DRC7"/>
    <property type="match status" value="1"/>
</dbReference>
<dbReference type="PANTHER" id="PTHR24412">
    <property type="entry name" value="KELCH PROTEIN"/>
    <property type="match status" value="1"/>
</dbReference>
<dbReference type="GO" id="GO:0003779">
    <property type="term" value="F:actin binding"/>
    <property type="evidence" value="ECO:0007669"/>
    <property type="project" value="UniProtKB-KW"/>
</dbReference>
<dbReference type="FunFam" id="1.25.40.420:FF:000001">
    <property type="entry name" value="Kelch-like family member 12"/>
    <property type="match status" value="1"/>
</dbReference>
<evidence type="ECO:0000256" key="8">
    <source>
        <dbReference type="ARBA" id="ARBA00022980"/>
    </source>
</evidence>
<dbReference type="GO" id="GO:0005840">
    <property type="term" value="C:ribosome"/>
    <property type="evidence" value="ECO:0007669"/>
    <property type="project" value="UniProtKB-KW"/>
</dbReference>
<gene>
    <name evidence="13" type="ORF">MSPICULIGERA_LOCUS4253</name>
</gene>
<dbReference type="FunFam" id="1.10.10.10:FF:000025">
    <property type="entry name" value="40S ribosomal protein S10"/>
    <property type="match status" value="1"/>
</dbReference>
<dbReference type="GO" id="GO:0005737">
    <property type="term" value="C:cytoplasm"/>
    <property type="evidence" value="ECO:0007669"/>
    <property type="project" value="UniProtKB-SubCell"/>
</dbReference>
<dbReference type="Gene3D" id="1.25.40.420">
    <property type="match status" value="1"/>
</dbReference>
<keyword evidence="9" id="KW-0009">Actin-binding</keyword>
<evidence type="ECO:0000256" key="6">
    <source>
        <dbReference type="ARBA" id="ARBA00022737"/>
    </source>
</evidence>
<dbReference type="PROSITE" id="PS50097">
    <property type="entry name" value="BTB"/>
    <property type="match status" value="1"/>
</dbReference>
<comment type="subcellular location">
    <subcellularLocation>
        <location evidence="1">Cytoplasm</location>
    </subcellularLocation>
</comment>
<dbReference type="Gene3D" id="2.120.10.80">
    <property type="entry name" value="Kelch-type beta propeller"/>
    <property type="match status" value="1"/>
</dbReference>
<name>A0AA36CC33_9BILA</name>
<evidence type="ECO:0000256" key="4">
    <source>
        <dbReference type="ARBA" id="ARBA00022441"/>
    </source>
</evidence>
<dbReference type="InterPro" id="IPR000210">
    <property type="entry name" value="BTB/POZ_dom"/>
</dbReference>
<proteinExistence type="inferred from homology"/>
<dbReference type="Pfam" id="PF03501">
    <property type="entry name" value="S10_plectin"/>
    <property type="match status" value="1"/>
</dbReference>
<comment type="similarity">
    <text evidence="3">Belongs to the eukaryotic ribosomal protein eS10 family.</text>
</comment>
<dbReference type="FunFam" id="3.30.710.10:FF:000001">
    <property type="entry name" value="Kelch-like family member 20"/>
    <property type="match status" value="1"/>
</dbReference>
<keyword evidence="7" id="KW-0833">Ubl conjugation pathway</keyword>
<dbReference type="SMART" id="SM00225">
    <property type="entry name" value="BTB"/>
    <property type="match status" value="1"/>
</dbReference>
<evidence type="ECO:0000313" key="13">
    <source>
        <dbReference type="EMBL" id="CAJ0565620.1"/>
    </source>
</evidence>
<dbReference type="Pfam" id="PF01344">
    <property type="entry name" value="Kelch_1"/>
    <property type="match status" value="2"/>
</dbReference>
<reference evidence="13" key="1">
    <citation type="submission" date="2023-06" db="EMBL/GenBank/DDBJ databases">
        <authorList>
            <person name="Delattre M."/>
        </authorList>
    </citation>
    <scope>NUCLEOTIDE SEQUENCE</scope>
    <source>
        <strain evidence="13">AF72</strain>
    </source>
</reference>
<dbReference type="Gene3D" id="1.10.10.10">
    <property type="entry name" value="Winged helix-like DNA-binding domain superfamily/Winged helix DNA-binding domain"/>
    <property type="match status" value="1"/>
</dbReference>
<keyword evidence="4" id="KW-0880">Kelch repeat</keyword>
<organism evidence="13 14">
    <name type="scientific">Mesorhabditis spiculigera</name>
    <dbReference type="NCBI Taxonomy" id="96644"/>
    <lineage>
        <taxon>Eukaryota</taxon>
        <taxon>Metazoa</taxon>
        <taxon>Ecdysozoa</taxon>
        <taxon>Nematoda</taxon>
        <taxon>Chromadorea</taxon>
        <taxon>Rhabditida</taxon>
        <taxon>Rhabditina</taxon>
        <taxon>Rhabditomorpha</taxon>
        <taxon>Rhabditoidea</taxon>
        <taxon>Rhabditidae</taxon>
        <taxon>Mesorhabditinae</taxon>
        <taxon>Mesorhabditis</taxon>
    </lineage>
</organism>
<dbReference type="InterPro" id="IPR011333">
    <property type="entry name" value="SKP1/BTB/POZ_sf"/>
</dbReference>
<dbReference type="InterPro" id="IPR011705">
    <property type="entry name" value="BACK"/>
</dbReference>
<dbReference type="InterPro" id="IPR005326">
    <property type="entry name" value="Plectin_eS10_N"/>
</dbReference>
<dbReference type="InterPro" id="IPR036388">
    <property type="entry name" value="WH-like_DNA-bd_sf"/>
</dbReference>
<dbReference type="AlphaFoldDB" id="A0AA36CC33"/>
<evidence type="ECO:0000256" key="11">
    <source>
        <dbReference type="SAM" id="MobiDB-lite"/>
    </source>
</evidence>
<dbReference type="SMART" id="SM00612">
    <property type="entry name" value="Kelch"/>
    <property type="match status" value="6"/>
</dbReference>
<keyword evidence="10" id="KW-0687">Ribonucleoprotein</keyword>
<dbReference type="EMBL" id="CATQJA010001078">
    <property type="protein sequence ID" value="CAJ0565620.1"/>
    <property type="molecule type" value="Genomic_DNA"/>
</dbReference>
<sequence length="780" mass="87150">MAHYVDDLPGTSAGTSTSGPENSNSLISSTSKGPYVHQFKHHYTHLMNALSELRRDEELCDVVLLAGTHRIPAHRVILAACSCYFKTMFTTSLQESSQREIRMLEIDGQTLSQMVMFCYSGELKITDSSVQQLLPAACLLQMGEIQDVCCEYLGKNLDPSNCLGIRAFADTHSCRELARIADVYTQNNFQQVITSDEFLQLSLEHLLILVSSDELHVKSEEQVFEAVKRWIHCDLAGRRQHLATVLEYIRLPLCDPKFLVSVVSEDPLVKADPAARDLVDEAKNYLLLPLERAHMQGPRTRLRRAAYCGEVLYSVGGWCCGEAIKHVERMNPNQRQPKWEQVAPMKKPRCGVGVAVLNGLLYAVGGHDGVAYLNCVERYDPATNQWDNTVAPTTSSRTSVGVAVLNRCLYAVGGQDGVSCLDLVEKYDARDNKWTQVASMGTRRLGVSVSVLKGCLYAIGGSDGQNPLRTVERYDPRTNKWTSVQPMNVPRKHLGTAVFDGKLYAVGGRDDKLELDSAEYYDPITNEWRFIVAMQSRRSGVGLSVSKNKLYAAGGFDGNSYLKSVEVYDPQEMSWRFHSNMNFRRLGGGAATIPMLNVQEDKVKEQQETSESRESPEVEKREMEDNLLGRMLIPKSHRRAIYEYLFNEGVTVAAKDPNAKTHPNIEGVTNLEVMMAMKSLASRELVKQQFAWRHYYWYLTNEGITYLREYLNLPEGVVPATVKNKAKEPRLPLGDRPSRPGPKAEGDRDAYRTTEKQTDAGPGAAPVYRAGFGRGGPAPQ</sequence>
<dbReference type="Pfam" id="PF00651">
    <property type="entry name" value="BTB"/>
    <property type="match status" value="1"/>
</dbReference>
<dbReference type="SUPFAM" id="SSF54695">
    <property type="entry name" value="POZ domain"/>
    <property type="match status" value="1"/>
</dbReference>
<evidence type="ECO:0000256" key="7">
    <source>
        <dbReference type="ARBA" id="ARBA00022786"/>
    </source>
</evidence>
<keyword evidence="8" id="KW-0689">Ribosomal protein</keyword>
<feature type="region of interest" description="Disordered" evidence="11">
    <location>
        <begin position="1"/>
        <end position="27"/>
    </location>
</feature>